<dbReference type="VEuPathDB" id="TriTrypDB:BSAL_02825"/>
<reference evidence="2" key="1">
    <citation type="submission" date="2015-09" db="EMBL/GenBank/DDBJ databases">
        <authorList>
            <consortium name="Pathogen Informatics"/>
        </authorList>
    </citation>
    <scope>NUCLEOTIDE SEQUENCE [LARGE SCALE GENOMIC DNA]</scope>
    <source>
        <strain evidence="2">Lake Konstanz</strain>
    </source>
</reference>
<accession>A0A0S4JSE8</accession>
<evidence type="ECO:0000313" key="2">
    <source>
        <dbReference type="Proteomes" id="UP000051952"/>
    </source>
</evidence>
<evidence type="ECO:0000313" key="1">
    <source>
        <dbReference type="EMBL" id="CUG92906.1"/>
    </source>
</evidence>
<dbReference type="AlphaFoldDB" id="A0A0S4JSE8"/>
<dbReference type="EMBL" id="CYKH01002092">
    <property type="protein sequence ID" value="CUG92906.1"/>
    <property type="molecule type" value="Genomic_DNA"/>
</dbReference>
<organism evidence="1 2">
    <name type="scientific">Bodo saltans</name>
    <name type="common">Flagellated protozoan</name>
    <dbReference type="NCBI Taxonomy" id="75058"/>
    <lineage>
        <taxon>Eukaryota</taxon>
        <taxon>Discoba</taxon>
        <taxon>Euglenozoa</taxon>
        <taxon>Kinetoplastea</taxon>
        <taxon>Metakinetoplastina</taxon>
        <taxon>Eubodonida</taxon>
        <taxon>Bodonidae</taxon>
        <taxon>Bodo</taxon>
    </lineage>
</organism>
<keyword evidence="2" id="KW-1185">Reference proteome</keyword>
<proteinExistence type="predicted"/>
<name>A0A0S4JSE8_BODSA</name>
<protein>
    <submittedName>
        <fullName evidence="1">Uncharacterized protein</fullName>
    </submittedName>
</protein>
<sequence>MSLTTIARAAARNILSGSLRIDSVRSGRPHVALVVDKNPCELGSILSEGYRNALAELRTCDNEPVVCHNITFEPSTFVEQMEALQGAVGGEDGSNELLGCILVQRGAFQNELRSYRLRLRLFEMGLRVAEHAHLAPMSTAEREMHAYLRSCAYPAEEAQGEGKHLALALDSFATPHTPMSILSRATSDGDESLLELKVDGYLETCLLNTGSYDAAHDPARSCIRAIREARVARGTSHVVGGVSPTIDATNTNTKRPAASVHKTSGATIGVSIGGTFPTGEVITEAEDLGALHGKASIFAFPNTSKRMEMMPRPFEISIERGAVVSVSPDAPASFQDLIGLIREIEGEVMVREIGIGLNPHLGRGEGQFLTDVTSFERQRGVHLSLGKRHPLFVKKAALASPERPLRPASYIRAPLRRKDGTFHVDVFVDAVAFKIPSVGGREGMPQFDYLF</sequence>
<dbReference type="OMA" id="CHNITFE"/>
<gene>
    <name evidence="1" type="ORF">BSAL_02825</name>
</gene>
<dbReference type="Proteomes" id="UP000051952">
    <property type="component" value="Unassembled WGS sequence"/>
</dbReference>
<dbReference type="OrthoDB" id="9994559at2759"/>